<keyword evidence="2" id="KW-1185">Reference proteome</keyword>
<reference evidence="1 2" key="1">
    <citation type="journal article" date="2023" name="Plants (Basel)">
        <title>Bridging the Gap: Combining Genomics and Transcriptomics Approaches to Understand Stylosanthes scabra, an Orphan Legume from the Brazilian Caatinga.</title>
        <authorList>
            <person name="Ferreira-Neto J.R.C."/>
            <person name="da Silva M.D."/>
            <person name="Binneck E."/>
            <person name="de Melo N.F."/>
            <person name="da Silva R.H."/>
            <person name="de Melo A.L.T.M."/>
            <person name="Pandolfi V."/>
            <person name="Bustamante F.O."/>
            <person name="Brasileiro-Vidal A.C."/>
            <person name="Benko-Iseppon A.M."/>
        </authorList>
    </citation>
    <scope>NUCLEOTIDE SEQUENCE [LARGE SCALE GENOMIC DNA]</scope>
    <source>
        <tissue evidence="1">Leaves</tissue>
    </source>
</reference>
<dbReference type="Proteomes" id="UP001341840">
    <property type="component" value="Unassembled WGS sequence"/>
</dbReference>
<organism evidence="1 2">
    <name type="scientific">Stylosanthes scabra</name>
    <dbReference type="NCBI Taxonomy" id="79078"/>
    <lineage>
        <taxon>Eukaryota</taxon>
        <taxon>Viridiplantae</taxon>
        <taxon>Streptophyta</taxon>
        <taxon>Embryophyta</taxon>
        <taxon>Tracheophyta</taxon>
        <taxon>Spermatophyta</taxon>
        <taxon>Magnoliopsida</taxon>
        <taxon>eudicotyledons</taxon>
        <taxon>Gunneridae</taxon>
        <taxon>Pentapetalae</taxon>
        <taxon>rosids</taxon>
        <taxon>fabids</taxon>
        <taxon>Fabales</taxon>
        <taxon>Fabaceae</taxon>
        <taxon>Papilionoideae</taxon>
        <taxon>50 kb inversion clade</taxon>
        <taxon>dalbergioids sensu lato</taxon>
        <taxon>Dalbergieae</taxon>
        <taxon>Pterocarpus clade</taxon>
        <taxon>Stylosanthes</taxon>
    </lineage>
</organism>
<accession>A0ABU6S2I7</accession>
<name>A0ABU6S2I7_9FABA</name>
<evidence type="ECO:0000313" key="2">
    <source>
        <dbReference type="Proteomes" id="UP001341840"/>
    </source>
</evidence>
<evidence type="ECO:0000313" key="1">
    <source>
        <dbReference type="EMBL" id="MED6130512.1"/>
    </source>
</evidence>
<comment type="caution">
    <text evidence="1">The sequence shown here is derived from an EMBL/GenBank/DDBJ whole genome shotgun (WGS) entry which is preliminary data.</text>
</comment>
<proteinExistence type="predicted"/>
<protein>
    <submittedName>
        <fullName evidence="1">Uncharacterized protein</fullName>
    </submittedName>
</protein>
<gene>
    <name evidence="1" type="ORF">PIB30_001598</name>
</gene>
<sequence>MLESDIEWNPERLFLRCSLWEVLSRLWNKAWVGMKSMNLPEMAWLATFMVLIDTARLDLVDVPELP</sequence>
<dbReference type="EMBL" id="JASCZI010060418">
    <property type="protein sequence ID" value="MED6130512.1"/>
    <property type="molecule type" value="Genomic_DNA"/>
</dbReference>